<keyword evidence="5" id="KW-0067">ATP-binding</keyword>
<dbReference type="InterPro" id="IPR042236">
    <property type="entry name" value="PI3K_accessory_sf"/>
</dbReference>
<protein>
    <recommendedName>
        <fullName evidence="1">phosphatidylinositol 3-kinase</fullName>
        <ecNumber evidence="1">2.7.1.137</ecNumber>
    </recommendedName>
</protein>
<dbReference type="CDD" id="cd00891">
    <property type="entry name" value="PI3Kc"/>
    <property type="match status" value="1"/>
</dbReference>
<name>A0A3R6ZZ13_APHAT</name>
<dbReference type="EMBL" id="QUTB01011716">
    <property type="protein sequence ID" value="RHY37422.1"/>
    <property type="molecule type" value="Genomic_DNA"/>
</dbReference>
<evidence type="ECO:0000256" key="7">
    <source>
        <dbReference type="SAM" id="MobiDB-lite"/>
    </source>
</evidence>
<dbReference type="GO" id="GO:0016477">
    <property type="term" value="P:cell migration"/>
    <property type="evidence" value="ECO:0007669"/>
    <property type="project" value="TreeGrafter"/>
</dbReference>
<dbReference type="GO" id="GO:0035005">
    <property type="term" value="F:1-phosphatidylinositol-4-phosphate 3-kinase activity"/>
    <property type="evidence" value="ECO:0007669"/>
    <property type="project" value="TreeGrafter"/>
</dbReference>
<dbReference type="PANTHER" id="PTHR10048">
    <property type="entry name" value="PHOSPHATIDYLINOSITOL KINASE"/>
    <property type="match status" value="1"/>
</dbReference>
<dbReference type="SUPFAM" id="SSF54236">
    <property type="entry name" value="Ubiquitin-like"/>
    <property type="match status" value="1"/>
</dbReference>
<dbReference type="Gene3D" id="1.25.40.70">
    <property type="entry name" value="Phosphatidylinositol 3-kinase, accessory domain (PIK)"/>
    <property type="match status" value="1"/>
</dbReference>
<dbReference type="SMART" id="SM00233">
    <property type="entry name" value="PH"/>
    <property type="match status" value="2"/>
</dbReference>
<evidence type="ECO:0000256" key="1">
    <source>
        <dbReference type="ARBA" id="ARBA00012073"/>
    </source>
</evidence>
<dbReference type="SUPFAM" id="SSF48371">
    <property type="entry name" value="ARM repeat"/>
    <property type="match status" value="1"/>
</dbReference>
<dbReference type="Pfam" id="PF00454">
    <property type="entry name" value="PI3_PI4_kinase"/>
    <property type="match status" value="1"/>
</dbReference>
<dbReference type="PROSITE" id="PS50003">
    <property type="entry name" value="PH_DOMAIN"/>
    <property type="match status" value="2"/>
</dbReference>
<dbReference type="GO" id="GO:0005942">
    <property type="term" value="C:phosphatidylinositol 3-kinase complex"/>
    <property type="evidence" value="ECO:0007669"/>
    <property type="project" value="TreeGrafter"/>
</dbReference>
<dbReference type="InterPro" id="IPR036940">
    <property type="entry name" value="PI3/4_kinase_cat_sf"/>
</dbReference>
<dbReference type="SMART" id="SM00145">
    <property type="entry name" value="PI3Ka"/>
    <property type="match status" value="1"/>
</dbReference>
<evidence type="ECO:0000256" key="5">
    <source>
        <dbReference type="ARBA" id="ARBA00022840"/>
    </source>
</evidence>
<dbReference type="Gene3D" id="3.10.20.90">
    <property type="entry name" value="Phosphatidylinositol 3-kinase Catalytic Subunit, Chain A, domain 1"/>
    <property type="match status" value="1"/>
</dbReference>
<dbReference type="CDD" id="cd00821">
    <property type="entry name" value="PH"/>
    <property type="match status" value="1"/>
</dbReference>
<dbReference type="FunFam" id="3.30.1010.10:FF:000008">
    <property type="entry name" value="Phosphatidylinositol 4,5-bisphosphate 3-kinase catalytic subunit gamma"/>
    <property type="match status" value="1"/>
</dbReference>
<accession>A0A3R6ZZ13</accession>
<evidence type="ECO:0000313" key="13">
    <source>
        <dbReference type="EMBL" id="RHY37422.1"/>
    </source>
</evidence>
<feature type="domain" description="PH" evidence="8">
    <location>
        <begin position="149"/>
        <end position="256"/>
    </location>
</feature>
<keyword evidence="4" id="KW-0418">Kinase</keyword>
<dbReference type="GO" id="GO:0043491">
    <property type="term" value="P:phosphatidylinositol 3-kinase/protein kinase B signal transduction"/>
    <property type="evidence" value="ECO:0007669"/>
    <property type="project" value="TreeGrafter"/>
</dbReference>
<gene>
    <name evidence="13" type="ORF">DYB34_000991</name>
</gene>
<reference evidence="13 14" key="1">
    <citation type="submission" date="2018-08" db="EMBL/GenBank/DDBJ databases">
        <title>Aphanomyces genome sequencing and annotation.</title>
        <authorList>
            <person name="Minardi D."/>
            <person name="Oidtmann B."/>
            <person name="Van Der Giezen M."/>
            <person name="Studholme D.J."/>
        </authorList>
    </citation>
    <scope>NUCLEOTIDE SEQUENCE [LARGE SCALE GENOMIC DNA]</scope>
    <source>
        <strain evidence="13 14">Si</strain>
    </source>
</reference>
<dbReference type="InterPro" id="IPR015433">
    <property type="entry name" value="PI3/4_kinase"/>
</dbReference>
<evidence type="ECO:0000259" key="8">
    <source>
        <dbReference type="PROSITE" id="PS50003"/>
    </source>
</evidence>
<keyword evidence="2" id="KW-0808">Transferase</keyword>
<dbReference type="Gene3D" id="3.30.1010.10">
    <property type="entry name" value="Phosphatidylinositol 3-kinase Catalytic Subunit, Chain A, domain 4"/>
    <property type="match status" value="1"/>
</dbReference>
<feature type="domain" description="C2 PI3K-type" evidence="12">
    <location>
        <begin position="446"/>
        <end position="621"/>
    </location>
</feature>
<dbReference type="InterPro" id="IPR035892">
    <property type="entry name" value="C2_domain_sf"/>
</dbReference>
<dbReference type="SMART" id="SM00146">
    <property type="entry name" value="PI3Kc"/>
    <property type="match status" value="1"/>
</dbReference>
<feature type="domain" description="PI3K-RBD" evidence="11">
    <location>
        <begin position="259"/>
        <end position="359"/>
    </location>
</feature>
<evidence type="ECO:0000256" key="2">
    <source>
        <dbReference type="ARBA" id="ARBA00022679"/>
    </source>
</evidence>
<dbReference type="InterPro" id="IPR001849">
    <property type="entry name" value="PH_domain"/>
</dbReference>
<feature type="region of interest" description="Disordered" evidence="7">
    <location>
        <begin position="766"/>
        <end position="806"/>
    </location>
</feature>
<feature type="compositionally biased region" description="Polar residues" evidence="7">
    <location>
        <begin position="777"/>
        <end position="789"/>
    </location>
</feature>
<feature type="domain" description="PIK helical" evidence="10">
    <location>
        <begin position="829"/>
        <end position="1007"/>
    </location>
</feature>
<dbReference type="VEuPathDB" id="FungiDB:H257_08754"/>
<feature type="region of interest" description="Disordered" evidence="7">
    <location>
        <begin position="39"/>
        <end position="61"/>
    </location>
</feature>
<dbReference type="SUPFAM" id="SSF49562">
    <property type="entry name" value="C2 domain (Calcium/lipid-binding domain, CaLB)"/>
    <property type="match status" value="1"/>
</dbReference>
<dbReference type="PANTHER" id="PTHR10048:SF14">
    <property type="entry name" value="LD28067P"/>
    <property type="match status" value="1"/>
</dbReference>
<evidence type="ECO:0000259" key="9">
    <source>
        <dbReference type="PROSITE" id="PS50290"/>
    </source>
</evidence>
<dbReference type="Gene3D" id="2.60.40.150">
    <property type="entry name" value="C2 domain"/>
    <property type="match status" value="1"/>
</dbReference>
<dbReference type="PROSITE" id="PS50290">
    <property type="entry name" value="PI3_4_KINASE_3"/>
    <property type="match status" value="1"/>
</dbReference>
<dbReference type="PROSITE" id="PS51545">
    <property type="entry name" value="PIK_HELICAL"/>
    <property type="match status" value="1"/>
</dbReference>
<feature type="compositionally biased region" description="Acidic residues" evidence="7">
    <location>
        <begin position="767"/>
        <end position="776"/>
    </location>
</feature>
<dbReference type="EC" id="2.7.1.137" evidence="1"/>
<organism evidence="13 14">
    <name type="scientific">Aphanomyces astaci</name>
    <name type="common">Crayfish plague agent</name>
    <dbReference type="NCBI Taxonomy" id="112090"/>
    <lineage>
        <taxon>Eukaryota</taxon>
        <taxon>Sar</taxon>
        <taxon>Stramenopiles</taxon>
        <taxon>Oomycota</taxon>
        <taxon>Saprolegniomycetes</taxon>
        <taxon>Saprolegniales</taxon>
        <taxon>Verrucalvaceae</taxon>
        <taxon>Aphanomyces</taxon>
    </lineage>
</organism>
<feature type="domain" description="PI3K/PI4K catalytic" evidence="9">
    <location>
        <begin position="1082"/>
        <end position="1373"/>
    </location>
</feature>
<dbReference type="Pfam" id="PF00169">
    <property type="entry name" value="PH"/>
    <property type="match status" value="2"/>
</dbReference>
<dbReference type="InterPro" id="IPR011009">
    <property type="entry name" value="Kinase-like_dom_sf"/>
</dbReference>
<dbReference type="GO" id="GO:0005886">
    <property type="term" value="C:plasma membrane"/>
    <property type="evidence" value="ECO:0007669"/>
    <property type="project" value="TreeGrafter"/>
</dbReference>
<dbReference type="Proteomes" id="UP000283543">
    <property type="component" value="Unassembled WGS sequence"/>
</dbReference>
<dbReference type="InterPro" id="IPR029071">
    <property type="entry name" value="Ubiquitin-like_domsf"/>
</dbReference>
<dbReference type="PROSITE" id="PS51547">
    <property type="entry name" value="C2_PI3K"/>
    <property type="match status" value="1"/>
</dbReference>
<sequence length="1387" mass="157006">MSRAAPATYDGLDIQSLAQSCKLPAFNDLNPFAHYGHNKASAAQPQHEHGPSSSSGRWQPVPGLIHSKESLALRQSIGSILKQVHEEVSTEKLEIRANTPEYRLESDDWIAHKNSKNVLPPTLKSVARLPMSLLTVDPHASAGRKDLTDLLVFGNLKKRGETNKAFKRRFFDLEDKKLSYYRKEPMKNGVMLGNNEKASLVTGVINLHDVSAVQPHADHSVAWGFELVTTNRTWVLAADSEAEYYRWVEAICHSVPFHSVNIIYRRMLQLAEVSANAANEVRLVLLPSYTVAETVVHIFECYHNMLDAVPLHAYDPSEYALKLTGFRDYMIEPSREVSDYQHVRECLLTRKTVCLTLVHRSKIDGPELLKGLSQSQDLLYNEKVCHLTTKSSRSNLNFTTLGGEWNVHRQQQQQQPERPVSAADATTNQNNDDGQHAVVVGKSCDYHEPLRFCVNRVLNIPRFTTHLTRNAHEMAVEGRPLLFTNGVVVVELYNGGKLIEEPIETTDVRLKAQMDDGLIALWTEPKWYRTKTRLNEIPRSARLVFTLYGVRKSHSGSSSTGDDRERILTTGINVFDVQGLIAQGEQYVQMIDNLHRCHYGSVPHIVDTHKPLIHISLSSYHTDIAFDWSQGNGYESTKKKTNSHRSQTLEKSGWLKKTGKSYTLSQWQRRWFSLNQTTNSLSYSDDVHLPAKHTIHLVGATVWAADELNSKFTTFVTSKSTKKEQQTWVFKLRADGSSREFVMCASTKQEREEWMSALGMVARGETFSDDDEDDNQSEGSDSFANTRTNSHALRSTSSSSDRPPSVLRSFTMPQSSVFLTQRASSASSVSGGVDNNARAVEDLRDIISRDPLYRLSSYEKAIMWKNRHQFKNEFDALPRILTCVNWNDSREVDEVLGMLPLWNTASHPAGYIRLLDMEFANEGVRTFAVDKLSEMADTTFSYFLPQLVQALKYENHHVSPLAKHLIKRAIENPNQIGFDLFWAMKVESYNDQFKERYGLLLNTYVDVCSHKMKTILEIQDKLFAEKGEFETICQEIKALHHRGVTGDDLKQALRDKLTELNPKLPNSYQLPIDPRVEVGKILVHKCKVMSSAKLPLWLEFENAEEGGDPVVIIFKAGDDVRQDCLTLQLIRLMDEMWREADKDLAMEPYRCVSTGPMTGMLQVVLNAVTTKVIHTRAGTGKLLGKAMGSFNKNCFVDWIKENNPRDSAAKSAGDLFLRSCAGYCVATYVLGIGDRHSDNIMVTQQGRYFHIDFGHFLGYIKYQPVAGVAWKRETTPFVFTPAMAEVFHATSKVTGRHEMDRFGRTAGEAFNVVRGHMHLLVSLFLLMIPADMPELQRAQDINYVVASLYPKMTPPDAFSLFGELINKCLHDKWKSVDDVLHAWKHSK</sequence>
<keyword evidence="3" id="KW-0547">Nucleotide-binding</keyword>
<evidence type="ECO:0000259" key="11">
    <source>
        <dbReference type="PROSITE" id="PS51546"/>
    </source>
</evidence>
<dbReference type="Pfam" id="PF00613">
    <property type="entry name" value="PI3Ka"/>
    <property type="match status" value="1"/>
</dbReference>
<dbReference type="InterPro" id="IPR001263">
    <property type="entry name" value="PI3K_accessory_dom"/>
</dbReference>
<dbReference type="Gene3D" id="2.30.29.30">
    <property type="entry name" value="Pleckstrin-homology domain (PH domain)/Phosphotyrosine-binding domain (PTB)"/>
    <property type="match status" value="2"/>
</dbReference>
<evidence type="ECO:0000313" key="14">
    <source>
        <dbReference type="Proteomes" id="UP000283543"/>
    </source>
</evidence>
<comment type="caution">
    <text evidence="13">The sequence shown here is derived from an EMBL/GenBank/DDBJ whole genome shotgun (WGS) entry which is preliminary data.</text>
</comment>
<dbReference type="Pfam" id="PF00794">
    <property type="entry name" value="PI3K_rbd"/>
    <property type="match status" value="1"/>
</dbReference>
<evidence type="ECO:0000256" key="4">
    <source>
        <dbReference type="ARBA" id="ARBA00022777"/>
    </source>
</evidence>
<comment type="similarity">
    <text evidence="6">Belongs to the PI3/PI4-kinase family.</text>
</comment>
<dbReference type="PROSITE" id="PS51546">
    <property type="entry name" value="PI3K_RBD"/>
    <property type="match status" value="1"/>
</dbReference>
<dbReference type="InterPro" id="IPR035448">
    <property type="entry name" value="PI3Kc"/>
</dbReference>
<dbReference type="GO" id="GO:0016303">
    <property type="term" value="F:1-phosphatidylinositol-3-kinase activity"/>
    <property type="evidence" value="ECO:0007669"/>
    <property type="project" value="UniProtKB-EC"/>
</dbReference>
<evidence type="ECO:0000256" key="6">
    <source>
        <dbReference type="PROSITE-ProRule" id="PRU00880"/>
    </source>
</evidence>
<dbReference type="GO" id="GO:0048015">
    <property type="term" value="P:phosphatidylinositol-mediated signaling"/>
    <property type="evidence" value="ECO:0007669"/>
    <property type="project" value="TreeGrafter"/>
</dbReference>
<dbReference type="InterPro" id="IPR002420">
    <property type="entry name" value="PI3K-type_C2_dom"/>
</dbReference>
<dbReference type="InterPro" id="IPR000403">
    <property type="entry name" value="PI3/4_kinase_cat_dom"/>
</dbReference>
<dbReference type="GO" id="GO:0040012">
    <property type="term" value="P:regulation of locomotion"/>
    <property type="evidence" value="ECO:0007669"/>
    <property type="project" value="UniProtKB-ARBA"/>
</dbReference>
<dbReference type="Pfam" id="PF00792">
    <property type="entry name" value="PI3K_C2"/>
    <property type="match status" value="1"/>
</dbReference>
<feature type="compositionally biased region" description="Low complexity" evidence="7">
    <location>
        <begin position="790"/>
        <end position="806"/>
    </location>
</feature>
<evidence type="ECO:0000259" key="10">
    <source>
        <dbReference type="PROSITE" id="PS51545"/>
    </source>
</evidence>
<dbReference type="SUPFAM" id="SSF50729">
    <property type="entry name" value="PH domain-like"/>
    <property type="match status" value="2"/>
</dbReference>
<evidence type="ECO:0000256" key="3">
    <source>
        <dbReference type="ARBA" id="ARBA00022741"/>
    </source>
</evidence>
<dbReference type="InterPro" id="IPR011993">
    <property type="entry name" value="PH-like_dom_sf"/>
</dbReference>
<feature type="region of interest" description="Disordered" evidence="7">
    <location>
        <begin position="409"/>
        <end position="434"/>
    </location>
</feature>
<evidence type="ECO:0000259" key="12">
    <source>
        <dbReference type="PROSITE" id="PS51547"/>
    </source>
</evidence>
<dbReference type="SUPFAM" id="SSF56112">
    <property type="entry name" value="Protein kinase-like (PK-like)"/>
    <property type="match status" value="1"/>
</dbReference>
<dbReference type="InterPro" id="IPR000341">
    <property type="entry name" value="PI3K_Ras-bd_dom"/>
</dbReference>
<dbReference type="PROSITE" id="PS00915">
    <property type="entry name" value="PI3_4_KINASE_1"/>
    <property type="match status" value="1"/>
</dbReference>
<feature type="domain" description="PH" evidence="8">
    <location>
        <begin position="648"/>
        <end position="763"/>
    </location>
</feature>
<dbReference type="Gene3D" id="1.10.1070.11">
    <property type="entry name" value="Phosphatidylinositol 3-/4-kinase, catalytic domain"/>
    <property type="match status" value="1"/>
</dbReference>
<dbReference type="InterPro" id="IPR018936">
    <property type="entry name" value="PI3/4_kinase_CS"/>
</dbReference>
<proteinExistence type="inferred from homology"/>
<dbReference type="InterPro" id="IPR016024">
    <property type="entry name" value="ARM-type_fold"/>
</dbReference>
<dbReference type="GO" id="GO:0005737">
    <property type="term" value="C:cytoplasm"/>
    <property type="evidence" value="ECO:0007669"/>
    <property type="project" value="TreeGrafter"/>
</dbReference>
<dbReference type="GO" id="GO:0005524">
    <property type="term" value="F:ATP binding"/>
    <property type="evidence" value="ECO:0007669"/>
    <property type="project" value="UniProtKB-KW"/>
</dbReference>
<dbReference type="PROSITE" id="PS00916">
    <property type="entry name" value="PI3_4_KINASE_2"/>
    <property type="match status" value="1"/>
</dbReference>